<organism evidence="1 2">
    <name type="scientific">Parelaphostrongylus tenuis</name>
    <name type="common">Meningeal worm</name>
    <dbReference type="NCBI Taxonomy" id="148309"/>
    <lineage>
        <taxon>Eukaryota</taxon>
        <taxon>Metazoa</taxon>
        <taxon>Ecdysozoa</taxon>
        <taxon>Nematoda</taxon>
        <taxon>Chromadorea</taxon>
        <taxon>Rhabditida</taxon>
        <taxon>Rhabditina</taxon>
        <taxon>Rhabditomorpha</taxon>
        <taxon>Strongyloidea</taxon>
        <taxon>Metastrongylidae</taxon>
        <taxon>Parelaphostrongylus</taxon>
    </lineage>
</organism>
<dbReference type="Proteomes" id="UP001196413">
    <property type="component" value="Unassembled WGS sequence"/>
</dbReference>
<dbReference type="EMBL" id="JAHQIW010007073">
    <property type="protein sequence ID" value="KAJ1371962.1"/>
    <property type="molecule type" value="Genomic_DNA"/>
</dbReference>
<evidence type="ECO:0000313" key="2">
    <source>
        <dbReference type="Proteomes" id="UP001196413"/>
    </source>
</evidence>
<protein>
    <submittedName>
        <fullName evidence="1">Uncharacterized protein</fullName>
    </submittedName>
</protein>
<gene>
    <name evidence="1" type="ORF">KIN20_034010</name>
</gene>
<accession>A0AAD5WIX6</accession>
<sequence length="88" mass="10022">MVECMDMANHMGSGKPHLISASYATVKRDLGVGEVSIYTETFWLSYRELVDSTDDTLRLRSHLSCRRFMDYIIELVQSGSDEISVNNE</sequence>
<reference evidence="1" key="1">
    <citation type="submission" date="2021-06" db="EMBL/GenBank/DDBJ databases">
        <title>Parelaphostrongylus tenuis whole genome reference sequence.</title>
        <authorList>
            <person name="Garwood T.J."/>
            <person name="Larsen P.A."/>
            <person name="Fountain-Jones N.M."/>
            <person name="Garbe J.R."/>
            <person name="Macchietto M.G."/>
            <person name="Kania S.A."/>
            <person name="Gerhold R.W."/>
            <person name="Richards J.E."/>
            <person name="Wolf T.M."/>
        </authorList>
    </citation>
    <scope>NUCLEOTIDE SEQUENCE</scope>
    <source>
        <strain evidence="1">MNPRO001-30</strain>
        <tissue evidence="1">Meninges</tissue>
    </source>
</reference>
<keyword evidence="2" id="KW-1185">Reference proteome</keyword>
<name>A0AAD5WIX6_PARTN</name>
<evidence type="ECO:0000313" key="1">
    <source>
        <dbReference type="EMBL" id="KAJ1371962.1"/>
    </source>
</evidence>
<comment type="caution">
    <text evidence="1">The sequence shown here is derived from an EMBL/GenBank/DDBJ whole genome shotgun (WGS) entry which is preliminary data.</text>
</comment>
<dbReference type="AlphaFoldDB" id="A0AAD5WIX6"/>
<proteinExistence type="predicted"/>